<dbReference type="InterPro" id="IPR001810">
    <property type="entry name" value="F-box_dom"/>
</dbReference>
<name>A0AAX6E075_IRIPA</name>
<dbReference type="InterPro" id="IPR036047">
    <property type="entry name" value="F-box-like_dom_sf"/>
</dbReference>
<accession>A0AAX6E075</accession>
<keyword evidence="1" id="KW-0732">Signal</keyword>
<reference evidence="3" key="1">
    <citation type="journal article" date="2023" name="GigaByte">
        <title>Genome assembly of the bearded iris, Iris pallida Lam.</title>
        <authorList>
            <person name="Bruccoleri R.E."/>
            <person name="Oakeley E.J."/>
            <person name="Faust A.M.E."/>
            <person name="Altorfer M."/>
            <person name="Dessus-Babus S."/>
            <person name="Burckhardt D."/>
            <person name="Oertli M."/>
            <person name="Naumann U."/>
            <person name="Petersen F."/>
            <person name="Wong J."/>
        </authorList>
    </citation>
    <scope>NUCLEOTIDE SEQUENCE</scope>
    <source>
        <strain evidence="3">GSM-AAB239-AS_SAM_17_03QT</strain>
    </source>
</reference>
<proteinExistence type="predicted"/>
<dbReference type="PROSITE" id="PS50181">
    <property type="entry name" value="FBOX"/>
    <property type="match status" value="1"/>
</dbReference>
<feature type="signal peptide" evidence="1">
    <location>
        <begin position="1"/>
        <end position="18"/>
    </location>
</feature>
<protein>
    <submittedName>
        <fullName evidence="3">F-box protein-like</fullName>
    </submittedName>
</protein>
<dbReference type="Proteomes" id="UP001140949">
    <property type="component" value="Unassembled WGS sequence"/>
</dbReference>
<feature type="domain" description="F-box" evidence="2">
    <location>
        <begin position="86"/>
        <end position="132"/>
    </location>
</feature>
<dbReference type="PANTHER" id="PTHR31482">
    <property type="entry name" value="ESTS AU081301(E20138)"/>
    <property type="match status" value="1"/>
</dbReference>
<dbReference type="PANTHER" id="PTHR31482:SF18">
    <property type="entry name" value="ESTS AU081301(E20138)"/>
    <property type="match status" value="1"/>
</dbReference>
<evidence type="ECO:0000259" key="2">
    <source>
        <dbReference type="PROSITE" id="PS50181"/>
    </source>
</evidence>
<sequence length="405" mass="46323">MLFLVISILPFLFLLSKSLLPQQPLPAWASEARLLSVLFLQELFSLRSFRGFTSWALGVPSSEMACKRKCAARAAAAAENVAGCEEMSVLDLPELALECILEKLPPPALCSMAGVCRELKDRCRSDYLWRRHMGDKWGAVVGGAARREWDSYLASRKDSSAAAATMESCGSGGISRRWIESLACVWPLSWRRSRLGGGDKQRCPLPRDSVMSWYLSLESGRFWFPAQVYNREHGHVGFMLSCYDAELSYDSHTDSFQARYPPHGRRTVVIEEGVQWERIRAPPLDTPAHDLHASDCLYDLRPGDHIEIQWRRNKEFPYGWWYGIVGHLEPCDGSEHFCRCHKSETVVLEFNQYTPGSRWRRTIINRKDHREEGNEADGFYGGIRKLYSNNEIATWKRLWPVEVLE</sequence>
<keyword evidence="4" id="KW-1185">Reference proteome</keyword>
<evidence type="ECO:0000313" key="4">
    <source>
        <dbReference type="Proteomes" id="UP001140949"/>
    </source>
</evidence>
<comment type="caution">
    <text evidence="3">The sequence shown here is derived from an EMBL/GenBank/DDBJ whole genome shotgun (WGS) entry which is preliminary data.</text>
</comment>
<gene>
    <name evidence="3" type="ORF">M6B38_217630</name>
</gene>
<feature type="chain" id="PRO_5043904168" evidence="1">
    <location>
        <begin position="19"/>
        <end position="405"/>
    </location>
</feature>
<dbReference type="SUPFAM" id="SSF81383">
    <property type="entry name" value="F-box domain"/>
    <property type="match status" value="1"/>
</dbReference>
<dbReference type="Gene3D" id="1.20.1280.50">
    <property type="match status" value="1"/>
</dbReference>
<dbReference type="SMART" id="SM00256">
    <property type="entry name" value="FBOX"/>
    <property type="match status" value="1"/>
</dbReference>
<dbReference type="EMBL" id="JANAVB010040818">
    <property type="protein sequence ID" value="KAJ6797517.1"/>
    <property type="molecule type" value="Genomic_DNA"/>
</dbReference>
<evidence type="ECO:0000313" key="3">
    <source>
        <dbReference type="EMBL" id="KAJ6797517.1"/>
    </source>
</evidence>
<dbReference type="AlphaFoldDB" id="A0AAX6E075"/>
<organism evidence="3 4">
    <name type="scientific">Iris pallida</name>
    <name type="common">Sweet iris</name>
    <dbReference type="NCBI Taxonomy" id="29817"/>
    <lineage>
        <taxon>Eukaryota</taxon>
        <taxon>Viridiplantae</taxon>
        <taxon>Streptophyta</taxon>
        <taxon>Embryophyta</taxon>
        <taxon>Tracheophyta</taxon>
        <taxon>Spermatophyta</taxon>
        <taxon>Magnoliopsida</taxon>
        <taxon>Liliopsida</taxon>
        <taxon>Asparagales</taxon>
        <taxon>Iridaceae</taxon>
        <taxon>Iridoideae</taxon>
        <taxon>Irideae</taxon>
        <taxon>Iris</taxon>
    </lineage>
</organism>
<dbReference type="Pfam" id="PF00646">
    <property type="entry name" value="F-box"/>
    <property type="match status" value="1"/>
</dbReference>
<evidence type="ECO:0000256" key="1">
    <source>
        <dbReference type="SAM" id="SignalP"/>
    </source>
</evidence>
<reference evidence="3" key="2">
    <citation type="submission" date="2023-04" db="EMBL/GenBank/DDBJ databases">
        <authorList>
            <person name="Bruccoleri R.E."/>
            <person name="Oakeley E.J."/>
            <person name="Faust A.-M."/>
            <person name="Dessus-Babus S."/>
            <person name="Altorfer M."/>
            <person name="Burckhardt D."/>
            <person name="Oertli M."/>
            <person name="Naumann U."/>
            <person name="Petersen F."/>
            <person name="Wong J."/>
        </authorList>
    </citation>
    <scope>NUCLEOTIDE SEQUENCE</scope>
    <source>
        <strain evidence="3">GSM-AAB239-AS_SAM_17_03QT</strain>
        <tissue evidence="3">Leaf</tissue>
    </source>
</reference>